<evidence type="ECO:0000256" key="3">
    <source>
        <dbReference type="ARBA" id="ARBA00022448"/>
    </source>
</evidence>
<comment type="caution">
    <text evidence="5">The sequence shown here is derived from an EMBL/GenBank/DDBJ whole genome shotgun (WGS) entry which is preliminary data.</text>
</comment>
<evidence type="ECO:0000256" key="1">
    <source>
        <dbReference type="ARBA" id="ARBA00005901"/>
    </source>
</evidence>
<keyword evidence="4" id="KW-0406">Ion transport</keyword>
<dbReference type="Proteomes" id="UP000266426">
    <property type="component" value="Unassembled WGS sequence"/>
</dbReference>
<dbReference type="AlphaFoldDB" id="A0A3A4QUY4"/>
<sequence length="212" mass="23713">MDTSVELMCKKILDEAQTEADNAVKKASMMASQRLKLAEQEANSKAAKIIKQAEAESGHIRKKILSSVAVEIQRMSLEKTGAFINQVLRAIDESLQQFAQSKEYVPFLKSAIMEAVVALNSKKASVSIGQNDNLSVIKGMIPEIEKELDRKYSLKTALTINNQRHSETGVIVTDTDHHVRINNTLEQRLAIQENEIRKLLHERLFGEGDNRG</sequence>
<organism evidence="5 6">
    <name type="scientific">Candidatus Auribacter fodinae</name>
    <dbReference type="NCBI Taxonomy" id="2093366"/>
    <lineage>
        <taxon>Bacteria</taxon>
        <taxon>Pseudomonadati</taxon>
        <taxon>Candidatus Auribacterota</taxon>
        <taxon>Candidatus Auribacteria</taxon>
        <taxon>Candidatus Auribacterales</taxon>
        <taxon>Candidatus Auribacteraceae</taxon>
        <taxon>Candidatus Auribacter</taxon>
    </lineage>
</organism>
<name>A0A3A4QUY4_9BACT</name>
<keyword evidence="3" id="KW-0813">Transport</keyword>
<accession>A0A3A4QUY4</accession>
<comment type="similarity">
    <text evidence="1">Belongs to the V-ATPase E subunit family.</text>
</comment>
<dbReference type="GO" id="GO:0033178">
    <property type="term" value="C:proton-transporting two-sector ATPase complex, catalytic domain"/>
    <property type="evidence" value="ECO:0007669"/>
    <property type="project" value="InterPro"/>
</dbReference>
<dbReference type="Gene3D" id="3.30.2320.30">
    <property type="entry name" value="ATP synthase, E subunit, C-terminal"/>
    <property type="match status" value="1"/>
</dbReference>
<dbReference type="InterPro" id="IPR002842">
    <property type="entry name" value="ATPase_V1_Esu"/>
</dbReference>
<gene>
    <name evidence="5" type="ORF">C4541_09890</name>
</gene>
<protein>
    <recommendedName>
        <fullName evidence="2">V-type ATP synthase subunit E</fullName>
    </recommendedName>
</protein>
<dbReference type="InterPro" id="IPR038495">
    <property type="entry name" value="ATPase_E_C"/>
</dbReference>
<evidence type="ECO:0000313" key="6">
    <source>
        <dbReference type="Proteomes" id="UP000266426"/>
    </source>
</evidence>
<evidence type="ECO:0000313" key="5">
    <source>
        <dbReference type="EMBL" id="RJP57574.1"/>
    </source>
</evidence>
<dbReference type="PANTHER" id="PTHR45715">
    <property type="entry name" value="ATPASE H+-TRANSPORTING V1 SUBUNIT E1A-RELATED"/>
    <property type="match status" value="1"/>
</dbReference>
<dbReference type="EMBL" id="QZJZ01000078">
    <property type="protein sequence ID" value="RJP57574.1"/>
    <property type="molecule type" value="Genomic_DNA"/>
</dbReference>
<dbReference type="GO" id="GO:0046961">
    <property type="term" value="F:proton-transporting ATPase activity, rotational mechanism"/>
    <property type="evidence" value="ECO:0007669"/>
    <property type="project" value="InterPro"/>
</dbReference>
<dbReference type="SUPFAM" id="SSF160527">
    <property type="entry name" value="V-type ATPase subunit E-like"/>
    <property type="match status" value="1"/>
</dbReference>
<evidence type="ECO:0000256" key="4">
    <source>
        <dbReference type="ARBA" id="ARBA00023065"/>
    </source>
</evidence>
<proteinExistence type="inferred from homology"/>
<reference evidence="5 6" key="1">
    <citation type="journal article" date="2017" name="ISME J.">
        <title>Energy and carbon metabolisms in a deep terrestrial subsurface fluid microbial community.</title>
        <authorList>
            <person name="Momper L."/>
            <person name="Jungbluth S.P."/>
            <person name="Lee M.D."/>
            <person name="Amend J.P."/>
        </authorList>
    </citation>
    <scope>NUCLEOTIDE SEQUENCE [LARGE SCALE GENOMIC DNA]</scope>
    <source>
        <strain evidence="5">SURF_26</strain>
    </source>
</reference>
<dbReference type="Pfam" id="PF01991">
    <property type="entry name" value="vATP-synt_E"/>
    <property type="match status" value="1"/>
</dbReference>
<evidence type="ECO:0000256" key="2">
    <source>
        <dbReference type="ARBA" id="ARBA00020756"/>
    </source>
</evidence>